<reference evidence="11 12" key="1">
    <citation type="submission" date="2014-05" db="EMBL/GenBank/DDBJ databases">
        <authorList>
            <person name="Bishop-Lilly K.A."/>
            <person name="Broomall S.M."/>
            <person name="Chain P.S."/>
            <person name="Chertkov O."/>
            <person name="Coyne S.R."/>
            <person name="Daligault H.E."/>
            <person name="Davenport K.W."/>
            <person name="Erkkila T."/>
            <person name="Frey K.G."/>
            <person name="Gibbons H.S."/>
            <person name="Gu W."/>
            <person name="Jaissle J."/>
            <person name="Johnson S.L."/>
            <person name="Koroleva G.I."/>
            <person name="Ladner J.T."/>
            <person name="Lo C.-C."/>
            <person name="Minogue T.D."/>
            <person name="Munk C."/>
            <person name="Palacios G.F."/>
            <person name="Redden C.L."/>
            <person name="Rosenzweig C.N."/>
            <person name="Scholz M.B."/>
            <person name="Teshima H."/>
            <person name="Xu Y."/>
        </authorList>
    </citation>
    <scope>NUCLEOTIDE SEQUENCE [LARGE SCALE GENOMIC DNA]</scope>
    <source>
        <strain evidence="11 12">DDS 22E-1</strain>
    </source>
</reference>
<comment type="subcellular location">
    <subcellularLocation>
        <location evidence="1 9">Cell inner membrane</location>
        <topology evidence="1 9">Multi-pass membrane protein</topology>
    </subcellularLocation>
</comment>
<evidence type="ECO:0000313" key="11">
    <source>
        <dbReference type="EMBL" id="AIO33346.1"/>
    </source>
</evidence>
<dbReference type="KEGG" id="bcen:DM39_586"/>
<comment type="similarity">
    <text evidence="2 9">Belongs to the ABC-2 integral membrane protein family.</text>
</comment>
<dbReference type="GO" id="GO:0140359">
    <property type="term" value="F:ABC-type transporter activity"/>
    <property type="evidence" value="ECO:0007669"/>
    <property type="project" value="InterPro"/>
</dbReference>
<keyword evidence="8 9" id="KW-0472">Membrane</keyword>
<dbReference type="PRINTS" id="PR00164">
    <property type="entry name" value="ABC2TRNSPORT"/>
</dbReference>
<dbReference type="Proteomes" id="UP000029413">
    <property type="component" value="Chromosome 1"/>
</dbReference>
<dbReference type="EMBL" id="CP007783">
    <property type="protein sequence ID" value="AIO33346.1"/>
    <property type="molecule type" value="Genomic_DNA"/>
</dbReference>
<evidence type="ECO:0000256" key="1">
    <source>
        <dbReference type="ARBA" id="ARBA00004429"/>
    </source>
</evidence>
<dbReference type="GO" id="GO:0043190">
    <property type="term" value="C:ATP-binding cassette (ABC) transporter complex"/>
    <property type="evidence" value="ECO:0007669"/>
    <property type="project" value="InterPro"/>
</dbReference>
<dbReference type="InterPro" id="IPR013525">
    <property type="entry name" value="ABC2_TM"/>
</dbReference>
<keyword evidence="4 9" id="KW-1003">Cell membrane</keyword>
<keyword evidence="5" id="KW-0997">Cell inner membrane</keyword>
<evidence type="ECO:0000259" key="10">
    <source>
        <dbReference type="PROSITE" id="PS51012"/>
    </source>
</evidence>
<gene>
    <name evidence="11" type="ORF">DM39_586</name>
</gene>
<proteinExistence type="inferred from homology"/>
<feature type="transmembrane region" description="Helical" evidence="9">
    <location>
        <begin position="40"/>
        <end position="62"/>
    </location>
</feature>
<dbReference type="AlphaFoldDB" id="A0AAN0VMX5"/>
<feature type="transmembrane region" description="Helical" evidence="9">
    <location>
        <begin position="243"/>
        <end position="259"/>
    </location>
</feature>
<evidence type="ECO:0000256" key="9">
    <source>
        <dbReference type="RuleBase" id="RU361157"/>
    </source>
</evidence>
<evidence type="ECO:0000313" key="12">
    <source>
        <dbReference type="Proteomes" id="UP000029413"/>
    </source>
</evidence>
<name>A0AAN0VMX5_9BURK</name>
<evidence type="ECO:0000256" key="7">
    <source>
        <dbReference type="ARBA" id="ARBA00022989"/>
    </source>
</evidence>
<accession>A0AAN0VMX5</accession>
<feature type="transmembrane region" description="Helical" evidence="9">
    <location>
        <begin position="68"/>
        <end position="86"/>
    </location>
</feature>
<feature type="transmembrane region" description="Helical" evidence="9">
    <location>
        <begin position="153"/>
        <end position="175"/>
    </location>
</feature>
<evidence type="ECO:0000256" key="4">
    <source>
        <dbReference type="ARBA" id="ARBA00022475"/>
    </source>
</evidence>
<evidence type="ECO:0000256" key="6">
    <source>
        <dbReference type="ARBA" id="ARBA00022692"/>
    </source>
</evidence>
<evidence type="ECO:0000256" key="5">
    <source>
        <dbReference type="ARBA" id="ARBA00022519"/>
    </source>
</evidence>
<dbReference type="Pfam" id="PF01061">
    <property type="entry name" value="ABC2_membrane"/>
    <property type="match status" value="1"/>
</dbReference>
<evidence type="ECO:0000256" key="8">
    <source>
        <dbReference type="ARBA" id="ARBA00023136"/>
    </source>
</evidence>
<keyword evidence="12" id="KW-1185">Reference proteome</keyword>
<evidence type="ECO:0000256" key="2">
    <source>
        <dbReference type="ARBA" id="ARBA00007783"/>
    </source>
</evidence>
<dbReference type="InterPro" id="IPR047817">
    <property type="entry name" value="ABC2_TM_bact-type"/>
</dbReference>
<protein>
    <recommendedName>
        <fullName evidence="9">Transport permease protein</fullName>
    </recommendedName>
</protein>
<keyword evidence="6 9" id="KW-0812">Transmembrane</keyword>
<keyword evidence="7 9" id="KW-1133">Transmembrane helix</keyword>
<dbReference type="GO" id="GO:0015920">
    <property type="term" value="P:lipopolysaccharide transport"/>
    <property type="evidence" value="ECO:0007669"/>
    <property type="project" value="TreeGrafter"/>
</dbReference>
<dbReference type="PROSITE" id="PS51012">
    <property type="entry name" value="ABC_TM2"/>
    <property type="match status" value="1"/>
</dbReference>
<sequence length="271" mass="31184">MPELDSPFRANRSSLKIFRSVLFALFMREMQTRFGARRMGFVWVVMEPLIILVVIVAFHSFVHAAPMQGINFIVFMVSGIVPFHMMRSIIYRLTDALQANQGLFAYRQLMPFDTFVARVIVEICTYSCAYFIICFSLGFWLDYDVSISDPLMWIYALLVGVLLSFSIGAAFAMIAHAIPNSGRICKLAYIPLYITAGVFFPIWNLPAEKMYLISWNPYVEVIDNIRAATFENYPVTRGVNTSYPLYFTVVLTFFVMVVYRRRRQSLRAPIA</sequence>
<feature type="domain" description="ABC transmembrane type-2" evidence="10">
    <location>
        <begin position="39"/>
        <end position="262"/>
    </location>
</feature>
<dbReference type="InterPro" id="IPR000412">
    <property type="entry name" value="ABC_2_transport"/>
</dbReference>
<dbReference type="PANTHER" id="PTHR30413">
    <property type="entry name" value="INNER MEMBRANE TRANSPORT PERMEASE"/>
    <property type="match status" value="1"/>
</dbReference>
<dbReference type="PANTHER" id="PTHR30413:SF8">
    <property type="entry name" value="TRANSPORT PERMEASE PROTEIN"/>
    <property type="match status" value="1"/>
</dbReference>
<evidence type="ECO:0000256" key="3">
    <source>
        <dbReference type="ARBA" id="ARBA00022448"/>
    </source>
</evidence>
<organism evidence="11 12">
    <name type="scientific">Burkholderia cenocepacia</name>
    <dbReference type="NCBI Taxonomy" id="95486"/>
    <lineage>
        <taxon>Bacteria</taxon>
        <taxon>Pseudomonadati</taxon>
        <taxon>Pseudomonadota</taxon>
        <taxon>Betaproteobacteria</taxon>
        <taxon>Burkholderiales</taxon>
        <taxon>Burkholderiaceae</taxon>
        <taxon>Burkholderia</taxon>
        <taxon>Burkholderia cepacia complex</taxon>
    </lineage>
</organism>
<keyword evidence="3 9" id="KW-0813">Transport</keyword>
<feature type="transmembrane region" description="Helical" evidence="9">
    <location>
        <begin position="115"/>
        <end position="141"/>
    </location>
</feature>
<feature type="transmembrane region" description="Helical" evidence="9">
    <location>
        <begin position="187"/>
        <end position="205"/>
    </location>
</feature>